<dbReference type="Pfam" id="PF00849">
    <property type="entry name" value="PseudoU_synth_2"/>
    <property type="match status" value="1"/>
</dbReference>
<evidence type="ECO:0000313" key="7">
    <source>
        <dbReference type="EMBL" id="MBB6443435.1"/>
    </source>
</evidence>
<keyword evidence="3 5" id="KW-0413">Isomerase</keyword>
<feature type="domain" description="Pseudouridine synthase RsuA/RluA-like" evidence="6">
    <location>
        <begin position="94"/>
        <end position="247"/>
    </location>
</feature>
<accession>A0A7X0HPV1</accession>
<comment type="function">
    <text evidence="5">Responsible for synthesis of pseudouridine from uracil.</text>
</comment>
<dbReference type="InterPro" id="IPR020103">
    <property type="entry name" value="PsdUridine_synth_cat_dom_sf"/>
</dbReference>
<reference evidence="7 8" key="1">
    <citation type="submission" date="2020-08" db="EMBL/GenBank/DDBJ databases">
        <title>Genomic Encyclopedia of Type Strains, Phase IV (KMG-IV): sequencing the most valuable type-strain genomes for metagenomic binning, comparative biology and taxonomic classification.</title>
        <authorList>
            <person name="Goeker M."/>
        </authorList>
    </citation>
    <scope>NUCLEOTIDE SEQUENCE [LARGE SCALE GENOMIC DNA]</scope>
    <source>
        <strain evidence="7 8">DSM 5391</strain>
    </source>
</reference>
<gene>
    <name evidence="7" type="ORF">HNR53_000023</name>
</gene>
<dbReference type="Proteomes" id="UP000531594">
    <property type="component" value="Unassembled WGS sequence"/>
</dbReference>
<name>A0A7X0HPV1_9BACI</name>
<dbReference type="SUPFAM" id="SSF55120">
    <property type="entry name" value="Pseudouridine synthase"/>
    <property type="match status" value="1"/>
</dbReference>
<proteinExistence type="inferred from homology"/>
<dbReference type="Gene3D" id="3.30.2350.10">
    <property type="entry name" value="Pseudouridine synthase"/>
    <property type="match status" value="1"/>
</dbReference>
<dbReference type="InterPro" id="IPR006224">
    <property type="entry name" value="PsdUridine_synth_RluA-like_CS"/>
</dbReference>
<dbReference type="GO" id="GO:0003723">
    <property type="term" value="F:RNA binding"/>
    <property type="evidence" value="ECO:0007669"/>
    <property type="project" value="InterPro"/>
</dbReference>
<dbReference type="InterPro" id="IPR006225">
    <property type="entry name" value="PsdUridine_synth_RluC/D"/>
</dbReference>
<comment type="similarity">
    <text evidence="2 5">Belongs to the pseudouridine synthase RluA family.</text>
</comment>
<dbReference type="AlphaFoldDB" id="A0A7X0HPV1"/>
<dbReference type="PROSITE" id="PS01129">
    <property type="entry name" value="PSI_RLU"/>
    <property type="match status" value="1"/>
</dbReference>
<dbReference type="NCBIfam" id="TIGR00005">
    <property type="entry name" value="rluA_subfam"/>
    <property type="match status" value="1"/>
</dbReference>
<feature type="active site" evidence="4">
    <location>
        <position position="141"/>
    </location>
</feature>
<dbReference type="InterPro" id="IPR050188">
    <property type="entry name" value="RluA_PseudoU_synthase"/>
</dbReference>
<dbReference type="EMBL" id="JACHGK010000001">
    <property type="protein sequence ID" value="MBB6443435.1"/>
    <property type="molecule type" value="Genomic_DNA"/>
</dbReference>
<evidence type="ECO:0000313" key="8">
    <source>
        <dbReference type="Proteomes" id="UP000531594"/>
    </source>
</evidence>
<evidence type="ECO:0000256" key="2">
    <source>
        <dbReference type="ARBA" id="ARBA00010876"/>
    </source>
</evidence>
<dbReference type="InterPro" id="IPR006145">
    <property type="entry name" value="PsdUridine_synth_RsuA/RluA"/>
</dbReference>
<dbReference type="PANTHER" id="PTHR21600">
    <property type="entry name" value="MITOCHONDRIAL RNA PSEUDOURIDINE SYNTHASE"/>
    <property type="match status" value="1"/>
</dbReference>
<dbReference type="CDD" id="cd02869">
    <property type="entry name" value="PseudoU_synth_RluA_like"/>
    <property type="match status" value="1"/>
</dbReference>
<dbReference type="GO" id="GO:0000455">
    <property type="term" value="P:enzyme-directed rRNA pseudouridine synthesis"/>
    <property type="evidence" value="ECO:0007669"/>
    <property type="project" value="TreeGrafter"/>
</dbReference>
<dbReference type="FunFam" id="3.30.2350.10:FF:000005">
    <property type="entry name" value="Pseudouridine synthase"/>
    <property type="match status" value="1"/>
</dbReference>
<evidence type="ECO:0000256" key="1">
    <source>
        <dbReference type="ARBA" id="ARBA00000073"/>
    </source>
</evidence>
<comment type="catalytic activity">
    <reaction evidence="1 5">
        <text>a uridine in RNA = a pseudouridine in RNA</text>
        <dbReference type="Rhea" id="RHEA:48348"/>
        <dbReference type="Rhea" id="RHEA-COMP:12068"/>
        <dbReference type="Rhea" id="RHEA-COMP:12069"/>
        <dbReference type="ChEBI" id="CHEBI:65314"/>
        <dbReference type="ChEBI" id="CHEBI:65315"/>
    </reaction>
</comment>
<organism evidence="7 8">
    <name type="scientific">Bacillus benzoevorans</name>
    <dbReference type="NCBI Taxonomy" id="1456"/>
    <lineage>
        <taxon>Bacteria</taxon>
        <taxon>Bacillati</taxon>
        <taxon>Bacillota</taxon>
        <taxon>Bacilli</taxon>
        <taxon>Bacillales</taxon>
        <taxon>Bacillaceae</taxon>
        <taxon>Bacillus</taxon>
    </lineage>
</organism>
<dbReference type="GO" id="GO:0140098">
    <property type="term" value="F:catalytic activity, acting on RNA"/>
    <property type="evidence" value="ECO:0007669"/>
    <property type="project" value="UniProtKB-ARBA"/>
</dbReference>
<evidence type="ECO:0000256" key="4">
    <source>
        <dbReference type="PIRSR" id="PIRSR606225-1"/>
    </source>
</evidence>
<protein>
    <recommendedName>
        <fullName evidence="5">Pseudouridine synthase</fullName>
        <ecNumber evidence="5">5.4.99.-</ecNumber>
    </recommendedName>
</protein>
<dbReference type="PANTHER" id="PTHR21600:SF71">
    <property type="entry name" value="PSEUDOURIDINE SYNTHASE"/>
    <property type="match status" value="1"/>
</dbReference>
<dbReference type="EC" id="5.4.99.-" evidence="5"/>
<evidence type="ECO:0000256" key="5">
    <source>
        <dbReference type="RuleBase" id="RU362028"/>
    </source>
</evidence>
<evidence type="ECO:0000259" key="6">
    <source>
        <dbReference type="Pfam" id="PF00849"/>
    </source>
</evidence>
<sequence length="306" mass="35070">MIQTKRIDEWFEIIIPEKWEGLTIEELFRSIWQAPKKQTHILRMEKGVLVDGEPANWTKPLQQEAQVRIRFFTEADFGLLPGPFDLSILYEDDHLLVVNKPAGMDTHPNAPDQTNTLANAAAFYLQSKGEFRQIKHVHRLDRDTTGAVLFAKHPFVGSLLDQMLEKREIKRTYLAIVHGILTNLKGTIDEPIGRDRHHPVRRRVSPKGMPAVTHYEVLKIEQRKKSTMIKCQLATGRTHQIRVHLSHIGHPLAGDMLYGGKPVFTRQALHAVKLEFIHPFTEEKITCHAPFLDTPVIFTDIDPNSI</sequence>
<keyword evidence="8" id="KW-1185">Reference proteome</keyword>
<comment type="caution">
    <text evidence="7">The sequence shown here is derived from an EMBL/GenBank/DDBJ whole genome shotgun (WGS) entry which is preliminary data.</text>
</comment>
<evidence type="ECO:0000256" key="3">
    <source>
        <dbReference type="ARBA" id="ARBA00023235"/>
    </source>
</evidence>
<dbReference type="GO" id="GO:0009982">
    <property type="term" value="F:pseudouridine synthase activity"/>
    <property type="evidence" value="ECO:0007669"/>
    <property type="project" value="InterPro"/>
</dbReference>
<dbReference type="RefSeq" id="WP_184521327.1">
    <property type="nucleotide sequence ID" value="NZ_JACHGK010000001.1"/>
</dbReference>